<reference evidence="4 5" key="1">
    <citation type="submission" date="2024-10" db="EMBL/GenBank/DDBJ databases">
        <title>The Natural Products Discovery Center: Release of the First 8490 Sequenced Strains for Exploring Actinobacteria Biosynthetic Diversity.</title>
        <authorList>
            <person name="Kalkreuter E."/>
            <person name="Kautsar S.A."/>
            <person name="Yang D."/>
            <person name="Bader C.D."/>
            <person name="Teijaro C.N."/>
            <person name="Fluegel L."/>
            <person name="Davis C.M."/>
            <person name="Simpson J.R."/>
            <person name="Lauterbach L."/>
            <person name="Steele A.D."/>
            <person name="Gui C."/>
            <person name="Meng S."/>
            <person name="Li G."/>
            <person name="Viehrig K."/>
            <person name="Ye F."/>
            <person name="Su P."/>
            <person name="Kiefer A.F."/>
            <person name="Nichols A."/>
            <person name="Cepeda A.J."/>
            <person name="Yan W."/>
            <person name="Fan B."/>
            <person name="Jiang Y."/>
            <person name="Adhikari A."/>
            <person name="Zheng C.-J."/>
            <person name="Schuster L."/>
            <person name="Cowan T.M."/>
            <person name="Smanski M.J."/>
            <person name="Chevrette M.G."/>
            <person name="De Carvalho L.P.S."/>
            <person name="Shen B."/>
        </authorList>
    </citation>
    <scope>NUCLEOTIDE SEQUENCE [LARGE SCALE GENOMIC DNA]</scope>
    <source>
        <strain evidence="4 5">NPDC000087</strain>
    </source>
</reference>
<organism evidence="4 5">
    <name type="scientific">Paractinoplanes globisporus</name>
    <dbReference type="NCBI Taxonomy" id="113565"/>
    <lineage>
        <taxon>Bacteria</taxon>
        <taxon>Bacillati</taxon>
        <taxon>Actinomycetota</taxon>
        <taxon>Actinomycetes</taxon>
        <taxon>Micromonosporales</taxon>
        <taxon>Micromonosporaceae</taxon>
        <taxon>Paractinoplanes</taxon>
    </lineage>
</organism>
<feature type="region of interest" description="Disordered" evidence="1">
    <location>
        <begin position="325"/>
        <end position="348"/>
    </location>
</feature>
<feature type="domain" description="NACHT N-terminal Helical" evidence="3">
    <location>
        <begin position="5"/>
        <end position="224"/>
    </location>
</feature>
<evidence type="ECO:0000313" key="4">
    <source>
        <dbReference type="EMBL" id="MFF5288900.1"/>
    </source>
</evidence>
<feature type="transmembrane region" description="Helical" evidence="2">
    <location>
        <begin position="30"/>
        <end position="57"/>
    </location>
</feature>
<proteinExistence type="predicted"/>
<dbReference type="Pfam" id="PF22738">
    <property type="entry name" value="NNH7"/>
    <property type="match status" value="1"/>
</dbReference>
<protein>
    <recommendedName>
        <fullName evidence="3">NACHT N-terminal Helical domain-containing protein</fullName>
    </recommendedName>
</protein>
<keyword evidence="2" id="KW-0472">Membrane</keyword>
<evidence type="ECO:0000259" key="3">
    <source>
        <dbReference type="Pfam" id="PF22738"/>
    </source>
</evidence>
<dbReference type="InterPro" id="IPR054567">
    <property type="entry name" value="NNH7"/>
</dbReference>
<keyword evidence="2" id="KW-0812">Transmembrane</keyword>
<dbReference type="Proteomes" id="UP001602245">
    <property type="component" value="Unassembled WGS sequence"/>
</dbReference>
<name>A0ABW6W991_9ACTN</name>
<comment type="caution">
    <text evidence="4">The sequence shown here is derived from an EMBL/GenBank/DDBJ whole genome shotgun (WGS) entry which is preliminary data.</text>
</comment>
<keyword evidence="5" id="KW-1185">Reference proteome</keyword>
<gene>
    <name evidence="4" type="ORF">ACFY35_05640</name>
</gene>
<accession>A0ABW6W991</accession>
<dbReference type="RefSeq" id="WP_020509247.1">
    <property type="nucleotide sequence ID" value="NZ_JBIAZU010000001.1"/>
</dbReference>
<evidence type="ECO:0000256" key="2">
    <source>
        <dbReference type="SAM" id="Phobius"/>
    </source>
</evidence>
<sequence length="348" mass="37591">MRREPPITFRGALQLLGHYGRPLVDRLDKLLGGAILAAGALVTVPALAALAPLFGWVDQKNEAAGLLRTCLDKLQSRLSGVQGYDRIELLAAAHTMIAVDAFFEVMHEEYPSLELSAAERERLATGRWRKPDDDLLTVLWANEVPAPSGARGFYETSVLVQFWATQLCLRVLTFADDSEATSRATSRAAESVAVADMIVRRYRESYLRLADTVPDFWIWAQLDEHAATRVTVATALSRIETLLGGLTAGSPTPGRQRAALARANRDVLDRPVVGWPGSGDHPGAITFPAVGESYVNPRYRMATAGGFAEDHAIFVIGGDGPVPMGSVTGSLSEGRTRDLDGSAPEVLE</sequence>
<dbReference type="EMBL" id="JBIAZU010000001">
    <property type="protein sequence ID" value="MFF5288900.1"/>
    <property type="molecule type" value="Genomic_DNA"/>
</dbReference>
<evidence type="ECO:0000313" key="5">
    <source>
        <dbReference type="Proteomes" id="UP001602245"/>
    </source>
</evidence>
<evidence type="ECO:0000256" key="1">
    <source>
        <dbReference type="SAM" id="MobiDB-lite"/>
    </source>
</evidence>
<keyword evidence="2" id="KW-1133">Transmembrane helix</keyword>